<keyword evidence="3" id="KW-1185">Reference proteome</keyword>
<proteinExistence type="predicted"/>
<evidence type="ECO:0000256" key="1">
    <source>
        <dbReference type="SAM" id="MobiDB-lite"/>
    </source>
</evidence>
<organism evidence="2 3">
    <name type="scientific">Aegilops tauschii subsp. strangulata</name>
    <name type="common">Goatgrass</name>
    <dbReference type="NCBI Taxonomy" id="200361"/>
    <lineage>
        <taxon>Eukaryota</taxon>
        <taxon>Viridiplantae</taxon>
        <taxon>Streptophyta</taxon>
        <taxon>Embryophyta</taxon>
        <taxon>Tracheophyta</taxon>
        <taxon>Spermatophyta</taxon>
        <taxon>Magnoliopsida</taxon>
        <taxon>Liliopsida</taxon>
        <taxon>Poales</taxon>
        <taxon>Poaceae</taxon>
        <taxon>BOP clade</taxon>
        <taxon>Pooideae</taxon>
        <taxon>Triticodae</taxon>
        <taxon>Triticeae</taxon>
        <taxon>Triticinae</taxon>
        <taxon>Aegilops</taxon>
    </lineage>
</organism>
<evidence type="ECO:0000313" key="3">
    <source>
        <dbReference type="Proteomes" id="UP000015105"/>
    </source>
</evidence>
<sequence>PDQLQSFSPAPSPTPRPLHPSSQPAGDLAVGAKLPSEALRLLIRRRTAHRRGEIKNPPRLLSQARIELPRVLFP</sequence>
<reference evidence="3" key="2">
    <citation type="journal article" date="2017" name="Nat. Plants">
        <title>The Aegilops tauschii genome reveals multiple impacts of transposons.</title>
        <authorList>
            <person name="Zhao G."/>
            <person name="Zou C."/>
            <person name="Li K."/>
            <person name="Wang K."/>
            <person name="Li T."/>
            <person name="Gao L."/>
            <person name="Zhang X."/>
            <person name="Wang H."/>
            <person name="Yang Z."/>
            <person name="Liu X."/>
            <person name="Jiang W."/>
            <person name="Mao L."/>
            <person name="Kong X."/>
            <person name="Jiao Y."/>
            <person name="Jia J."/>
        </authorList>
    </citation>
    <scope>NUCLEOTIDE SEQUENCE [LARGE SCALE GENOMIC DNA]</scope>
    <source>
        <strain evidence="3">cv. AL8/78</strain>
    </source>
</reference>
<reference evidence="3" key="1">
    <citation type="journal article" date="2014" name="Science">
        <title>Ancient hybridizations among the ancestral genomes of bread wheat.</title>
        <authorList>
            <consortium name="International Wheat Genome Sequencing Consortium,"/>
            <person name="Marcussen T."/>
            <person name="Sandve S.R."/>
            <person name="Heier L."/>
            <person name="Spannagl M."/>
            <person name="Pfeifer M."/>
            <person name="Jakobsen K.S."/>
            <person name="Wulff B.B."/>
            <person name="Steuernagel B."/>
            <person name="Mayer K.F."/>
            <person name="Olsen O.A."/>
        </authorList>
    </citation>
    <scope>NUCLEOTIDE SEQUENCE [LARGE SCALE GENOMIC DNA]</scope>
    <source>
        <strain evidence="3">cv. AL8/78</strain>
    </source>
</reference>
<accession>A0A453DN70</accession>
<dbReference type="EnsemblPlants" id="AET3Gv20005700.6">
    <property type="protein sequence ID" value="AET3Gv20005700.6"/>
    <property type="gene ID" value="AET3Gv20005700"/>
</dbReference>
<reference evidence="2" key="3">
    <citation type="journal article" date="2017" name="Nature">
        <title>Genome sequence of the progenitor of the wheat D genome Aegilops tauschii.</title>
        <authorList>
            <person name="Luo M.C."/>
            <person name="Gu Y.Q."/>
            <person name="Puiu D."/>
            <person name="Wang H."/>
            <person name="Twardziok S.O."/>
            <person name="Deal K.R."/>
            <person name="Huo N."/>
            <person name="Zhu T."/>
            <person name="Wang L."/>
            <person name="Wang Y."/>
            <person name="McGuire P.E."/>
            <person name="Liu S."/>
            <person name="Long H."/>
            <person name="Ramasamy R.K."/>
            <person name="Rodriguez J.C."/>
            <person name="Van S.L."/>
            <person name="Yuan L."/>
            <person name="Wang Z."/>
            <person name="Xia Z."/>
            <person name="Xiao L."/>
            <person name="Anderson O.D."/>
            <person name="Ouyang S."/>
            <person name="Liang Y."/>
            <person name="Zimin A.V."/>
            <person name="Pertea G."/>
            <person name="Qi P."/>
            <person name="Bennetzen J.L."/>
            <person name="Dai X."/>
            <person name="Dawson M.W."/>
            <person name="Muller H.G."/>
            <person name="Kugler K."/>
            <person name="Rivarola-Duarte L."/>
            <person name="Spannagl M."/>
            <person name="Mayer K.F.X."/>
            <person name="Lu F.H."/>
            <person name="Bevan M.W."/>
            <person name="Leroy P."/>
            <person name="Li P."/>
            <person name="You F.M."/>
            <person name="Sun Q."/>
            <person name="Liu Z."/>
            <person name="Lyons E."/>
            <person name="Wicker T."/>
            <person name="Salzberg S.L."/>
            <person name="Devos K.M."/>
            <person name="Dvorak J."/>
        </authorList>
    </citation>
    <scope>NUCLEOTIDE SEQUENCE [LARGE SCALE GENOMIC DNA]</scope>
    <source>
        <strain evidence="2">cv. AL8/78</strain>
    </source>
</reference>
<dbReference type="AlphaFoldDB" id="A0A453DN70"/>
<name>A0A453DN70_AEGTS</name>
<reference evidence="2" key="5">
    <citation type="journal article" date="2021" name="G3 (Bethesda)">
        <title>Aegilops tauschii genome assembly Aet v5.0 features greater sequence contiguity and improved annotation.</title>
        <authorList>
            <person name="Wang L."/>
            <person name="Zhu T."/>
            <person name="Rodriguez J.C."/>
            <person name="Deal K.R."/>
            <person name="Dubcovsky J."/>
            <person name="McGuire P.E."/>
            <person name="Lux T."/>
            <person name="Spannagl M."/>
            <person name="Mayer K.F.X."/>
            <person name="Baldrich P."/>
            <person name="Meyers B.C."/>
            <person name="Huo N."/>
            <person name="Gu Y.Q."/>
            <person name="Zhou H."/>
            <person name="Devos K.M."/>
            <person name="Bennetzen J.L."/>
            <person name="Unver T."/>
            <person name="Budak H."/>
            <person name="Gulick P.J."/>
            <person name="Galiba G."/>
            <person name="Kalapos B."/>
            <person name="Nelson D.R."/>
            <person name="Li P."/>
            <person name="You F.M."/>
            <person name="Luo M.C."/>
            <person name="Dvorak J."/>
        </authorList>
    </citation>
    <scope>NUCLEOTIDE SEQUENCE [LARGE SCALE GENOMIC DNA]</scope>
    <source>
        <strain evidence="2">cv. AL8/78</strain>
    </source>
</reference>
<feature type="region of interest" description="Disordered" evidence="1">
    <location>
        <begin position="1"/>
        <end position="28"/>
    </location>
</feature>
<dbReference type="Proteomes" id="UP000015105">
    <property type="component" value="Chromosome 3D"/>
</dbReference>
<reference evidence="2" key="4">
    <citation type="submission" date="2019-03" db="UniProtKB">
        <authorList>
            <consortium name="EnsemblPlants"/>
        </authorList>
    </citation>
    <scope>IDENTIFICATION</scope>
</reference>
<protein>
    <submittedName>
        <fullName evidence="2">Uncharacterized protein</fullName>
    </submittedName>
</protein>
<dbReference type="Gramene" id="AET3Gv20005700.6">
    <property type="protein sequence ID" value="AET3Gv20005700.6"/>
    <property type="gene ID" value="AET3Gv20005700"/>
</dbReference>
<evidence type="ECO:0000313" key="2">
    <source>
        <dbReference type="EnsemblPlants" id="AET3Gv20005700.6"/>
    </source>
</evidence>